<keyword evidence="3" id="KW-1185">Reference proteome</keyword>
<evidence type="ECO:0000256" key="1">
    <source>
        <dbReference type="SAM" id="SignalP"/>
    </source>
</evidence>
<comment type="caution">
    <text evidence="2">The sequence shown here is derived from an EMBL/GenBank/DDBJ whole genome shotgun (WGS) entry which is preliminary data.</text>
</comment>
<keyword evidence="1" id="KW-0732">Signal</keyword>
<name>A0A318EHR7_9GAMM</name>
<evidence type="ECO:0000313" key="2">
    <source>
        <dbReference type="EMBL" id="PXV70355.1"/>
    </source>
</evidence>
<proteinExistence type="predicted"/>
<gene>
    <name evidence="2" type="ORF">C8D93_102207</name>
</gene>
<dbReference type="EMBL" id="QICN01000002">
    <property type="protein sequence ID" value="PXV70355.1"/>
    <property type="molecule type" value="Genomic_DNA"/>
</dbReference>
<dbReference type="AlphaFoldDB" id="A0A318EHR7"/>
<dbReference type="RefSeq" id="WP_146216509.1">
    <property type="nucleotide sequence ID" value="NZ_CAWNXA010000002.1"/>
</dbReference>
<reference evidence="2 3" key="1">
    <citation type="submission" date="2018-04" db="EMBL/GenBank/DDBJ databases">
        <title>Genomic Encyclopedia of Type Strains, Phase IV (KMG-IV): sequencing the most valuable type-strain genomes for metagenomic binning, comparative biology and taxonomic classification.</title>
        <authorList>
            <person name="Goeker M."/>
        </authorList>
    </citation>
    <scope>NUCLEOTIDE SEQUENCE [LARGE SCALE GENOMIC DNA]</scope>
    <source>
        <strain evidence="2 3">DSM 104150</strain>
    </source>
</reference>
<feature type="chain" id="PRO_5016282219" evidence="1">
    <location>
        <begin position="22"/>
        <end position="182"/>
    </location>
</feature>
<dbReference type="PROSITE" id="PS51257">
    <property type="entry name" value="PROKAR_LIPOPROTEIN"/>
    <property type="match status" value="1"/>
</dbReference>
<evidence type="ECO:0000313" key="3">
    <source>
        <dbReference type="Proteomes" id="UP000248330"/>
    </source>
</evidence>
<protein>
    <submittedName>
        <fullName evidence="2">Uncharacterized protein</fullName>
    </submittedName>
</protein>
<organism evidence="2 3">
    <name type="scientific">Sinimarinibacterium flocculans</name>
    <dbReference type="NCBI Taxonomy" id="985250"/>
    <lineage>
        <taxon>Bacteria</taxon>
        <taxon>Pseudomonadati</taxon>
        <taxon>Pseudomonadota</taxon>
        <taxon>Gammaproteobacteria</taxon>
        <taxon>Nevskiales</taxon>
        <taxon>Nevskiaceae</taxon>
        <taxon>Sinimarinibacterium</taxon>
    </lineage>
</organism>
<feature type="signal peptide" evidence="1">
    <location>
        <begin position="1"/>
        <end position="21"/>
    </location>
</feature>
<sequence length="182" mass="19135">MNKTVLAIAAGLMACATSVQAQGLLPRLQPTVAKVTGLAAAPTLAGLPGQVQPKEGEPRFGLPALPQLNVPELPYIPIPGIPSDQLYWVGYWLDDTVNWYTPLAIRWATRWAPNAAWDELDIVLGMAGAGDIGGAGNRMAGYVKKIPAPPQPVIPAELGLGAAYNNTWNATIGAVFGEPYAP</sequence>
<accession>A0A318EHR7</accession>
<dbReference type="Proteomes" id="UP000248330">
    <property type="component" value="Unassembled WGS sequence"/>
</dbReference>